<name>A0ABW2LYY9_9FLAO</name>
<accession>A0ABW2LYY9</accession>
<dbReference type="Proteomes" id="UP001596550">
    <property type="component" value="Unassembled WGS sequence"/>
</dbReference>
<comment type="caution">
    <text evidence="1">The sequence shown here is derived from an EMBL/GenBank/DDBJ whole genome shotgun (WGS) entry which is preliminary data.</text>
</comment>
<reference evidence="2" key="1">
    <citation type="journal article" date="2019" name="Int. J. Syst. Evol. Microbiol.">
        <title>The Global Catalogue of Microorganisms (GCM) 10K type strain sequencing project: providing services to taxonomists for standard genome sequencing and annotation.</title>
        <authorList>
            <consortium name="The Broad Institute Genomics Platform"/>
            <consortium name="The Broad Institute Genome Sequencing Center for Infectious Disease"/>
            <person name="Wu L."/>
            <person name="Ma J."/>
        </authorList>
    </citation>
    <scope>NUCLEOTIDE SEQUENCE [LARGE SCALE GENOMIC DNA]</scope>
    <source>
        <strain evidence="2">CCUG 54781</strain>
    </source>
</reference>
<dbReference type="RefSeq" id="WP_378180286.1">
    <property type="nucleotide sequence ID" value="NZ_JBHTCR010000006.1"/>
</dbReference>
<organism evidence="1 2">
    <name type="scientific">Chryseobacterium zhengzhouense</name>
    <dbReference type="NCBI Taxonomy" id="1636086"/>
    <lineage>
        <taxon>Bacteria</taxon>
        <taxon>Pseudomonadati</taxon>
        <taxon>Bacteroidota</taxon>
        <taxon>Flavobacteriia</taxon>
        <taxon>Flavobacteriales</taxon>
        <taxon>Weeksellaceae</taxon>
        <taxon>Chryseobacterium group</taxon>
        <taxon>Chryseobacterium</taxon>
    </lineage>
</organism>
<evidence type="ECO:0000313" key="1">
    <source>
        <dbReference type="EMBL" id="MFC7347821.1"/>
    </source>
</evidence>
<sequence>MKNIIAILILLMFNMNCTEKIDKNQNKNFDMKINQIPLKNQISYGLEVNAPIPVIIYFNDIKISEKNTPVNTVVELNPYILKNGKHKIKIKVNPLFRSNETFVNSDNLNKIRIQFVSYIWNKETDDVSNFMTNINLPLTEVKESIPYFEQEWEVEIKDLPYELEGWSKGQDLSKMNQKELEQKVVHYYEKLRNLMNNGDFESYQNLWTTAHKELLMYDYQTENSYNKAMEENALDFKKCKNTMIPLEDYEMKLHADGKMVSLERKTHTREFNNENPLDIKGWSPLIRKYKVSGGASYGVKLYLPQNSSDFVIIRK</sequence>
<protein>
    <recommendedName>
        <fullName evidence="3">DUF4843 domain-containing protein</fullName>
    </recommendedName>
</protein>
<keyword evidence="2" id="KW-1185">Reference proteome</keyword>
<evidence type="ECO:0000313" key="2">
    <source>
        <dbReference type="Proteomes" id="UP001596550"/>
    </source>
</evidence>
<evidence type="ECO:0008006" key="3">
    <source>
        <dbReference type="Google" id="ProtNLM"/>
    </source>
</evidence>
<dbReference type="EMBL" id="JBHTCR010000006">
    <property type="protein sequence ID" value="MFC7347821.1"/>
    <property type="molecule type" value="Genomic_DNA"/>
</dbReference>
<gene>
    <name evidence="1" type="ORF">ACFQO9_13930</name>
</gene>
<proteinExistence type="predicted"/>